<sequence length="380" mass="42136">MKVKELFQKHRKLFIAAIIGVVVVFGIFKFIASQPANVLSYISPKFEGYNGYGTVSYDSDQVSKKIKTIVLTKNGISQNDAEAIINDHVPSKFLTDIKEMNKLADAKKQLDSIKISFDKESSLSNGDTVKLNVDATKDLPIKGGTKTFKVSGLKQTKSYTLKDVIGNYKPTFSGIDGFGELKSNQNTKGRLSVAHDENLKNGDQVEVKLSSTYQNEQLNKGRVLSGPNHVNFKVTGLKPVSAVTDWEKLKSSVLSDAQAEHKSGDIFKYDLKPVATYVSVEDNYLSTVAIGGAYEKVPKSAKYISFVTVVKITQTAGSDAPKIMYQNYGYNSLPYYGGKLHAEDLDQFKYSKYFGSWQKTEKDAVSDFRYSHANAQELKL</sequence>
<evidence type="ECO:0000256" key="1">
    <source>
        <dbReference type="SAM" id="Phobius"/>
    </source>
</evidence>
<keyword evidence="1" id="KW-1133">Transmembrane helix</keyword>
<accession>A0A5R8LGW5</accession>
<evidence type="ECO:0000313" key="3">
    <source>
        <dbReference type="Proteomes" id="UP000309885"/>
    </source>
</evidence>
<proteinExistence type="predicted"/>
<evidence type="ECO:0000313" key="2">
    <source>
        <dbReference type="EMBL" id="TLF36037.1"/>
    </source>
</evidence>
<dbReference type="RefSeq" id="WP_138132093.1">
    <property type="nucleotide sequence ID" value="NZ_VBWO01000025.1"/>
</dbReference>
<comment type="caution">
    <text evidence="2">The sequence shown here is derived from an EMBL/GenBank/DDBJ whole genome shotgun (WGS) entry which is preliminary data.</text>
</comment>
<keyword evidence="1" id="KW-0472">Membrane</keyword>
<gene>
    <name evidence="2" type="ORF">FEI15_15120</name>
</gene>
<name>A0A5R8LGW5_LACZE</name>
<dbReference type="EMBL" id="VBWO01000025">
    <property type="protein sequence ID" value="TLF36037.1"/>
    <property type="molecule type" value="Genomic_DNA"/>
</dbReference>
<organism evidence="2 3">
    <name type="scientific">Lacticaseibacillus zeae</name>
    <name type="common">Lactobacillus zeae</name>
    <dbReference type="NCBI Taxonomy" id="57037"/>
    <lineage>
        <taxon>Bacteria</taxon>
        <taxon>Bacillati</taxon>
        <taxon>Bacillota</taxon>
        <taxon>Bacilli</taxon>
        <taxon>Lactobacillales</taxon>
        <taxon>Lactobacillaceae</taxon>
        <taxon>Lacticaseibacillus</taxon>
    </lineage>
</organism>
<dbReference type="AlphaFoldDB" id="A0A5R8LGW5"/>
<protein>
    <submittedName>
        <fullName evidence="2">Uncharacterized protein</fullName>
    </submittedName>
</protein>
<dbReference type="Proteomes" id="UP000309885">
    <property type="component" value="Unassembled WGS sequence"/>
</dbReference>
<keyword evidence="1" id="KW-0812">Transmembrane</keyword>
<reference evidence="2 3" key="1">
    <citation type="submission" date="2019-05" db="EMBL/GenBank/DDBJ databases">
        <title>Genome-based reclassification of Lactobacillus casei as Lactobacillus casei subsp. casei. subsp.nov., description of Lactobacillus casei subsp. zeae subsp. nov., and emended description of Lactobacillus casei.</title>
        <authorList>
            <person name="Huang C.-H."/>
        </authorList>
    </citation>
    <scope>NUCLEOTIDE SEQUENCE [LARGE SCALE GENOMIC DNA]</scope>
    <source>
        <strain evidence="2 3">CRBIP24.44</strain>
    </source>
</reference>
<feature type="transmembrane region" description="Helical" evidence="1">
    <location>
        <begin position="12"/>
        <end position="32"/>
    </location>
</feature>